<feature type="compositionally biased region" description="Basic and acidic residues" evidence="1">
    <location>
        <begin position="32"/>
        <end position="61"/>
    </location>
</feature>
<dbReference type="PROSITE" id="PS50330">
    <property type="entry name" value="UIM"/>
    <property type="match status" value="1"/>
</dbReference>
<protein>
    <submittedName>
        <fullName evidence="2">Uncharacterized protein</fullName>
    </submittedName>
</protein>
<evidence type="ECO:0000313" key="2">
    <source>
        <dbReference type="EMBL" id="SAM08056.1"/>
    </source>
</evidence>
<feature type="region of interest" description="Disordered" evidence="1">
    <location>
        <begin position="90"/>
        <end position="361"/>
    </location>
</feature>
<name>A0A163K3C3_ABSGL</name>
<sequence>MLREKSSNTPLTTWLSQSGKRKQSASTSSTTRSERGYENNKEKEEEDLQRAIEQSRKDYRTQQKQQYDKLSSLYSTASSASTYMIPSIDDDDAWFQSTPPKPATSPVKRPKLSLTTKRSPSSKGKGNSDRSIIPPASTTSPKLANKQVDDGQDTAPTQVLKKEEDEESWTIEEDESWEIQSSEPEVKTDPSAWEINADDDMKTDPSAWEINADDDITPPDDEMDEYMSAIRNRSTKTIPSSKQQSIQQEAPTGRQQQQKRRPATLLDDVFSVITKDQDSPRPKKKSKYVNAETNPAYNPPKIYQTLFDSQKNSTNSTDQRDKSTHTTADAAHSPTGGSLSATDDDDDDEQESGSDCSSIIDLCMDEERGNINLDDQQAYSPIDFSFFDDDNDLTHDSNDLESLPFADDDDFDASILDQHPFEIDDDDDEQYLASSNAFSTPTPTTTSNNVASTTNSMPTAEEEEEEDSGYLSPLEGFVSLLDQSRSNSLYRPYFDQLTNAIMEPSSSRTPSTSSEQRSTRRPRQRTGFRKYPNKRGGYSRR</sequence>
<dbReference type="Proteomes" id="UP000078561">
    <property type="component" value="Unassembled WGS sequence"/>
</dbReference>
<evidence type="ECO:0000313" key="3">
    <source>
        <dbReference type="Proteomes" id="UP000078561"/>
    </source>
</evidence>
<feature type="compositionally biased region" description="Acidic residues" evidence="1">
    <location>
        <begin position="164"/>
        <end position="177"/>
    </location>
</feature>
<feature type="compositionally biased region" description="Polar residues" evidence="1">
    <location>
        <begin position="306"/>
        <end position="317"/>
    </location>
</feature>
<evidence type="ECO:0000256" key="1">
    <source>
        <dbReference type="SAM" id="MobiDB-lite"/>
    </source>
</evidence>
<reference evidence="2" key="1">
    <citation type="submission" date="2016-04" db="EMBL/GenBank/DDBJ databases">
        <authorList>
            <person name="Evans L.H."/>
            <person name="Alamgir A."/>
            <person name="Owens N."/>
            <person name="Weber N.D."/>
            <person name="Virtaneva K."/>
            <person name="Barbian K."/>
            <person name="Babar A."/>
            <person name="Rosenke K."/>
        </authorList>
    </citation>
    <scope>NUCLEOTIDE SEQUENCE [LARGE SCALE GENOMIC DNA]</scope>
    <source>
        <strain evidence="2">CBS 101.48</strain>
    </source>
</reference>
<feature type="compositionally biased region" description="Polar residues" evidence="1">
    <location>
        <begin position="7"/>
        <end position="18"/>
    </location>
</feature>
<proteinExistence type="predicted"/>
<dbReference type="EMBL" id="LT554871">
    <property type="protein sequence ID" value="SAM08056.1"/>
    <property type="molecule type" value="Genomic_DNA"/>
</dbReference>
<dbReference type="InParanoid" id="A0A163K3C3"/>
<feature type="compositionally biased region" description="Polar residues" evidence="1">
    <location>
        <begin position="231"/>
        <end position="256"/>
    </location>
</feature>
<feature type="region of interest" description="Disordered" evidence="1">
    <location>
        <begin position="382"/>
        <end position="473"/>
    </location>
</feature>
<feature type="compositionally biased region" description="Acidic residues" evidence="1">
    <location>
        <begin position="342"/>
        <end position="352"/>
    </location>
</feature>
<feature type="compositionally biased region" description="Acidic residues" evidence="1">
    <location>
        <begin position="211"/>
        <end position="225"/>
    </location>
</feature>
<gene>
    <name evidence="2" type="primary">ABSGL_13714.1 scaffold 14267</name>
</gene>
<dbReference type="AlphaFoldDB" id="A0A163K3C3"/>
<keyword evidence="3" id="KW-1185">Reference proteome</keyword>
<feature type="compositionally biased region" description="Polar residues" evidence="1">
    <location>
        <begin position="113"/>
        <end position="125"/>
    </location>
</feature>
<feature type="region of interest" description="Disordered" evidence="1">
    <location>
        <begin position="499"/>
        <end position="541"/>
    </location>
</feature>
<dbReference type="OrthoDB" id="2279290at2759"/>
<feature type="compositionally biased region" description="Basic residues" evidence="1">
    <location>
        <begin position="519"/>
        <end position="541"/>
    </location>
</feature>
<organism evidence="2">
    <name type="scientific">Absidia glauca</name>
    <name type="common">Pin mould</name>
    <dbReference type="NCBI Taxonomy" id="4829"/>
    <lineage>
        <taxon>Eukaryota</taxon>
        <taxon>Fungi</taxon>
        <taxon>Fungi incertae sedis</taxon>
        <taxon>Mucoromycota</taxon>
        <taxon>Mucoromycotina</taxon>
        <taxon>Mucoromycetes</taxon>
        <taxon>Mucorales</taxon>
        <taxon>Cunninghamellaceae</taxon>
        <taxon>Absidia</taxon>
    </lineage>
</organism>
<feature type="compositionally biased region" description="Low complexity" evidence="1">
    <location>
        <begin position="433"/>
        <end position="456"/>
    </location>
</feature>
<feature type="compositionally biased region" description="Low complexity" evidence="1">
    <location>
        <begin position="503"/>
        <end position="516"/>
    </location>
</feature>
<accession>A0A163K3C3</accession>
<dbReference type="InterPro" id="IPR003903">
    <property type="entry name" value="UIM_dom"/>
</dbReference>
<feature type="region of interest" description="Disordered" evidence="1">
    <location>
        <begin position="1"/>
        <end position="70"/>
    </location>
</feature>